<proteinExistence type="predicted"/>
<keyword evidence="1" id="KW-0472">Membrane</keyword>
<gene>
    <name evidence="2" type="ORF">B9H04_13700</name>
</gene>
<dbReference type="Pfam" id="PF24365">
    <property type="entry name" value="DUF7521"/>
    <property type="match status" value="1"/>
</dbReference>
<name>A0A1X4GIP8_HALEZ</name>
<evidence type="ECO:0000313" key="3">
    <source>
        <dbReference type="Proteomes" id="UP000193587"/>
    </source>
</evidence>
<comment type="caution">
    <text evidence="2">The sequence shown here is derived from an EMBL/GenBank/DDBJ whole genome shotgun (WGS) entry which is preliminary data.</text>
</comment>
<keyword evidence="1" id="KW-0812">Transmembrane</keyword>
<evidence type="ECO:0000313" key="2">
    <source>
        <dbReference type="EMBL" id="OSO97056.1"/>
    </source>
</evidence>
<dbReference type="EMBL" id="NEDJ01000057">
    <property type="protein sequence ID" value="OSO97056.1"/>
    <property type="molecule type" value="Genomic_DNA"/>
</dbReference>
<protein>
    <submittedName>
        <fullName evidence="2">Uncharacterized protein</fullName>
    </submittedName>
</protein>
<dbReference type="Proteomes" id="UP000193587">
    <property type="component" value="Unassembled WGS sequence"/>
</dbReference>
<feature type="transmembrane region" description="Helical" evidence="1">
    <location>
        <begin position="96"/>
        <end position="115"/>
    </location>
</feature>
<reference evidence="2 3" key="1">
    <citation type="submission" date="2017-04" db="EMBL/GenBank/DDBJ databases">
        <title>MLSA of the genus Halorubrum.</title>
        <authorList>
            <person name="De La Haba R."/>
            <person name="Sanchez-Porro C."/>
            <person name="Infante-Dominguez C."/>
            <person name="Ventosa A."/>
        </authorList>
    </citation>
    <scope>NUCLEOTIDE SEQUENCE [LARGE SCALE GENOMIC DNA]</scope>
    <source>
        <strain evidence="2 3">DSM 17463</strain>
    </source>
</reference>
<evidence type="ECO:0000256" key="1">
    <source>
        <dbReference type="SAM" id="Phobius"/>
    </source>
</evidence>
<feature type="transmembrane region" description="Helical" evidence="1">
    <location>
        <begin position="35"/>
        <end position="54"/>
    </location>
</feature>
<sequence>MRTARARNDPVDGVRGWGTVIADSSLLVDPFSVGLIARGVTALVGLFVATLAYRGYRRSGSAKMRALAIGIGLLTTGVFIVVLLTDITGAGNGVVLLVRGLVTVIGLCVVLYAIVVS</sequence>
<dbReference type="AlphaFoldDB" id="A0A1X4GIP8"/>
<accession>A0A1X4GIP8</accession>
<dbReference type="InterPro" id="IPR055943">
    <property type="entry name" value="DUF7521"/>
</dbReference>
<organism evidence="2 3">
    <name type="scientific">Halorubrum ezzemoulense DSM 17463</name>
    <dbReference type="NCBI Taxonomy" id="1121945"/>
    <lineage>
        <taxon>Archaea</taxon>
        <taxon>Methanobacteriati</taxon>
        <taxon>Methanobacteriota</taxon>
        <taxon>Stenosarchaea group</taxon>
        <taxon>Halobacteria</taxon>
        <taxon>Halobacteriales</taxon>
        <taxon>Haloferacaceae</taxon>
        <taxon>Halorubrum</taxon>
    </lineage>
</organism>
<feature type="transmembrane region" description="Helical" evidence="1">
    <location>
        <begin position="66"/>
        <end position="84"/>
    </location>
</feature>
<keyword evidence="1" id="KW-1133">Transmembrane helix</keyword>